<protein>
    <submittedName>
        <fullName evidence="1">Uncharacterized protein</fullName>
    </submittedName>
</protein>
<gene>
    <name evidence="1" type="ORF">LCI18_000958</name>
</gene>
<dbReference type="EMBL" id="CP090030">
    <property type="protein sequence ID" value="UPK90023.1"/>
    <property type="molecule type" value="Genomic_DNA"/>
</dbReference>
<keyword evidence="2" id="KW-1185">Reference proteome</keyword>
<name>A0ACD3YM81_FUSSC</name>
<evidence type="ECO:0000313" key="2">
    <source>
        <dbReference type="Proteomes" id="UP000830768"/>
    </source>
</evidence>
<reference evidence="1" key="1">
    <citation type="submission" date="2021-11" db="EMBL/GenBank/DDBJ databases">
        <title>Fusarium solani-melongenae Genome sequencing and assembly.</title>
        <authorList>
            <person name="Xie S."/>
            <person name="Huang L."/>
            <person name="Zhang X."/>
        </authorList>
    </citation>
    <scope>NUCLEOTIDE SEQUENCE</scope>
    <source>
        <strain evidence="1">CRI 24-3</strain>
    </source>
</reference>
<proteinExistence type="predicted"/>
<evidence type="ECO:0000313" key="1">
    <source>
        <dbReference type="EMBL" id="UPK90023.1"/>
    </source>
</evidence>
<organism evidence="1 2">
    <name type="scientific">Fusarium solani subsp. cucurbitae</name>
    <name type="common">Neocosmosporum cucurbitae</name>
    <dbReference type="NCBI Taxonomy" id="2747967"/>
    <lineage>
        <taxon>Eukaryota</taxon>
        <taxon>Fungi</taxon>
        <taxon>Dikarya</taxon>
        <taxon>Ascomycota</taxon>
        <taxon>Pezizomycotina</taxon>
        <taxon>Sordariomycetes</taxon>
        <taxon>Hypocreomycetidae</taxon>
        <taxon>Hypocreales</taxon>
        <taxon>Nectriaceae</taxon>
        <taxon>Fusarium</taxon>
        <taxon>Fusarium solani species complex</taxon>
    </lineage>
</organism>
<dbReference type="Proteomes" id="UP000830768">
    <property type="component" value="Chromosome 1"/>
</dbReference>
<sequence length="630" mass="70740">MTVIPINNIQSVPALAGKISPQVEEASLTQALDLEDLKKRYQEERDIRLHNGGLEQYRNVSKSGLDHYMKDPFAKQAVQRGSVDAFHEVVIVGGGFGGLLIAARLLEAGISDFVILDEAGDFGGTWYWNRYPGAQCDIDSYIYMPLLEELGYIPTEKYCHGPELLDHARNIGKKYGLYEKALFQTQARSFKWDEGAGIWHVETNQKDKIRSHWIIPTAGPQNTPKLPGFSGIEKFKGKSFHTCRWDYDFTKGDHNGNLTGLSSKRVAIIGTGATAVQVVPRLAESAKHLYVFQRTPSSIDERNNRPTDQEWVKSLTPGWQQRRMDNFSMIVGGHDAEEDLVNDGWTDIFRTVAGGFGSDDQGGDLTPEQLAEKKQLADFKRMEFIRARVDAIVQDPKVAAALKPWYNQFCKRPCFHDDYLPAFNRPNVTLVDTHGRGVEAITEGGIVANGEEVKVDCIIYATGFEWQTEWSQRTGTQIYGRQGLTITEKWADGISTFHGWGVNGFPNCLILSPAQSGSTPNYTHNVNAMSRHFAYIINYCRSHGIDTIEPSPEAEREWVDEIIRVGKGRQEFLETCTPGYFNDEGRMSEKVTRDNPYGGSGVKYHNILTKWRVADKLDGLVKTQRVIASS</sequence>
<accession>A0ACD3YM81</accession>